<dbReference type="InterPro" id="IPR008920">
    <property type="entry name" value="TF_FadR/GntR_C"/>
</dbReference>
<evidence type="ECO:0000313" key="5">
    <source>
        <dbReference type="EMBL" id="MDU0339485.1"/>
    </source>
</evidence>
<keyword evidence="6" id="KW-1185">Reference proteome</keyword>
<dbReference type="RefSeq" id="WP_316017386.1">
    <property type="nucleotide sequence ID" value="NZ_JAWDID010000006.1"/>
</dbReference>
<evidence type="ECO:0000259" key="4">
    <source>
        <dbReference type="PROSITE" id="PS50949"/>
    </source>
</evidence>
<dbReference type="PANTHER" id="PTHR43537">
    <property type="entry name" value="TRANSCRIPTIONAL REGULATOR, GNTR FAMILY"/>
    <property type="match status" value="1"/>
</dbReference>
<dbReference type="InterPro" id="IPR011711">
    <property type="entry name" value="GntR_C"/>
</dbReference>
<dbReference type="CDD" id="cd07377">
    <property type="entry name" value="WHTH_GntR"/>
    <property type="match status" value="1"/>
</dbReference>
<feature type="domain" description="HTH gntR-type" evidence="4">
    <location>
        <begin position="8"/>
        <end position="75"/>
    </location>
</feature>
<protein>
    <submittedName>
        <fullName evidence="5">GntR family transcriptional regulator</fullName>
    </submittedName>
</protein>
<keyword evidence="3" id="KW-0804">Transcription</keyword>
<dbReference type="Gene3D" id="1.10.10.10">
    <property type="entry name" value="Winged helix-like DNA-binding domain superfamily/Winged helix DNA-binding domain"/>
    <property type="match status" value="1"/>
</dbReference>
<dbReference type="SUPFAM" id="SSF46785">
    <property type="entry name" value="Winged helix' DNA-binding domain"/>
    <property type="match status" value="1"/>
</dbReference>
<evidence type="ECO:0000256" key="2">
    <source>
        <dbReference type="ARBA" id="ARBA00023125"/>
    </source>
</evidence>
<accession>A0ABU3S3X0</accession>
<sequence>MSTTLKHRTLSSAIVDQLRQAILDGSYPAGSQLRQDALAQAYAVSRIPVREALFQLEAEGFVKIVPHKGAIVSGLSLDEINDVFELRKLLEPRLLASSIPAMTAADFEAVAGMEAAFEAAMSAGDISRWGLLNADFHMALYARATQPRTLSIVSGLLQTSDRYTRLQLQRGSSIERAQAEHNELIQLCRGGELGEAERLLIDHIELVRRDLVEFLEAGGKE</sequence>
<dbReference type="Pfam" id="PF07729">
    <property type="entry name" value="FCD"/>
    <property type="match status" value="1"/>
</dbReference>
<dbReference type="InterPro" id="IPR036390">
    <property type="entry name" value="WH_DNA-bd_sf"/>
</dbReference>
<dbReference type="PANTHER" id="PTHR43537:SF41">
    <property type="entry name" value="TRANSCRIPTIONAL REGULATORY PROTEIN"/>
    <property type="match status" value="1"/>
</dbReference>
<comment type="caution">
    <text evidence="5">The sequence shown here is derived from an EMBL/GenBank/DDBJ whole genome shotgun (WGS) entry which is preliminary data.</text>
</comment>
<dbReference type="SMART" id="SM00345">
    <property type="entry name" value="HTH_GNTR"/>
    <property type="match status" value="1"/>
</dbReference>
<evidence type="ECO:0000256" key="3">
    <source>
        <dbReference type="ARBA" id="ARBA00023163"/>
    </source>
</evidence>
<gene>
    <name evidence="5" type="ORF">RKE40_06320</name>
</gene>
<dbReference type="Pfam" id="PF00392">
    <property type="entry name" value="GntR"/>
    <property type="match status" value="1"/>
</dbReference>
<reference evidence="5 6" key="1">
    <citation type="submission" date="2023-09" db="EMBL/GenBank/DDBJ databases">
        <title>Whole genome shotgun sequencing (WGS) of Bosea sp. ZW T0_25, isolated from stored onions (Allium cepa).</title>
        <authorList>
            <person name="Stoll D.A."/>
            <person name="Huch M."/>
        </authorList>
    </citation>
    <scope>NUCLEOTIDE SEQUENCE [LARGE SCALE GENOMIC DNA]</scope>
    <source>
        <strain evidence="5 6">ZW T0_25</strain>
    </source>
</reference>
<organism evidence="5 6">
    <name type="scientific">Bosea rubneri</name>
    <dbReference type="NCBI Taxonomy" id="3075434"/>
    <lineage>
        <taxon>Bacteria</taxon>
        <taxon>Pseudomonadati</taxon>
        <taxon>Pseudomonadota</taxon>
        <taxon>Alphaproteobacteria</taxon>
        <taxon>Hyphomicrobiales</taxon>
        <taxon>Boseaceae</taxon>
        <taxon>Bosea</taxon>
    </lineage>
</organism>
<name>A0ABU3S3X0_9HYPH</name>
<dbReference type="Proteomes" id="UP001254257">
    <property type="component" value="Unassembled WGS sequence"/>
</dbReference>
<dbReference type="EMBL" id="JAWDID010000006">
    <property type="protein sequence ID" value="MDU0339485.1"/>
    <property type="molecule type" value="Genomic_DNA"/>
</dbReference>
<dbReference type="Gene3D" id="1.20.120.530">
    <property type="entry name" value="GntR ligand-binding domain-like"/>
    <property type="match status" value="1"/>
</dbReference>
<evidence type="ECO:0000256" key="1">
    <source>
        <dbReference type="ARBA" id="ARBA00023015"/>
    </source>
</evidence>
<keyword evidence="1" id="KW-0805">Transcription regulation</keyword>
<dbReference type="InterPro" id="IPR036388">
    <property type="entry name" value="WH-like_DNA-bd_sf"/>
</dbReference>
<proteinExistence type="predicted"/>
<dbReference type="InterPro" id="IPR000524">
    <property type="entry name" value="Tscrpt_reg_HTH_GntR"/>
</dbReference>
<dbReference type="PROSITE" id="PS50949">
    <property type="entry name" value="HTH_GNTR"/>
    <property type="match status" value="1"/>
</dbReference>
<evidence type="ECO:0000313" key="6">
    <source>
        <dbReference type="Proteomes" id="UP001254257"/>
    </source>
</evidence>
<keyword evidence="2" id="KW-0238">DNA-binding</keyword>
<dbReference type="SUPFAM" id="SSF48008">
    <property type="entry name" value="GntR ligand-binding domain-like"/>
    <property type="match status" value="1"/>
</dbReference>
<dbReference type="SMART" id="SM00895">
    <property type="entry name" value="FCD"/>
    <property type="match status" value="1"/>
</dbReference>